<dbReference type="AlphaFoldDB" id="A0A4Z0R225"/>
<evidence type="ECO:0000256" key="1">
    <source>
        <dbReference type="ARBA" id="ARBA00023239"/>
    </source>
</evidence>
<dbReference type="SUPFAM" id="SSF51556">
    <property type="entry name" value="Metallo-dependent hydrolases"/>
    <property type="match status" value="1"/>
</dbReference>
<dbReference type="GO" id="GO:0016787">
    <property type="term" value="F:hydrolase activity"/>
    <property type="evidence" value="ECO:0007669"/>
    <property type="project" value="UniProtKB-KW"/>
</dbReference>
<comment type="caution">
    <text evidence="3">The sequence shown here is derived from an EMBL/GenBank/DDBJ whole genome shotgun (WGS) entry which is preliminary data.</text>
</comment>
<keyword evidence="3" id="KW-0378">Hydrolase</keyword>
<dbReference type="InterPro" id="IPR006680">
    <property type="entry name" value="Amidohydro-rel"/>
</dbReference>
<dbReference type="InterPro" id="IPR032466">
    <property type="entry name" value="Metal_Hydrolase"/>
</dbReference>
<gene>
    <name evidence="3" type="ORF">E4K67_17020</name>
</gene>
<dbReference type="PANTHER" id="PTHR21240:SF28">
    <property type="entry name" value="ISO-OROTATE DECARBOXYLASE (EUROFUNG)"/>
    <property type="match status" value="1"/>
</dbReference>
<dbReference type="CDD" id="cd01292">
    <property type="entry name" value="metallo-dependent_hydrolases"/>
    <property type="match status" value="1"/>
</dbReference>
<name>A0A4Z0R225_9FIRM</name>
<proteinExistence type="predicted"/>
<evidence type="ECO:0000313" key="3">
    <source>
        <dbReference type="EMBL" id="TGE36810.1"/>
    </source>
</evidence>
<dbReference type="Gene3D" id="3.20.20.140">
    <property type="entry name" value="Metal-dependent hydrolases"/>
    <property type="match status" value="1"/>
</dbReference>
<accession>A0A4Z0R225</accession>
<dbReference type="GO" id="GO:0016831">
    <property type="term" value="F:carboxy-lyase activity"/>
    <property type="evidence" value="ECO:0007669"/>
    <property type="project" value="InterPro"/>
</dbReference>
<keyword evidence="4" id="KW-1185">Reference proteome</keyword>
<dbReference type="Pfam" id="PF04909">
    <property type="entry name" value="Amidohydro_2"/>
    <property type="match status" value="1"/>
</dbReference>
<dbReference type="InterPro" id="IPR032465">
    <property type="entry name" value="ACMSD"/>
</dbReference>
<keyword evidence="1" id="KW-0456">Lyase</keyword>
<organism evidence="3 4">
    <name type="scientific">Desulfosporosinus fructosivorans</name>
    <dbReference type="NCBI Taxonomy" id="2018669"/>
    <lineage>
        <taxon>Bacteria</taxon>
        <taxon>Bacillati</taxon>
        <taxon>Bacillota</taxon>
        <taxon>Clostridia</taxon>
        <taxon>Eubacteriales</taxon>
        <taxon>Desulfitobacteriaceae</taxon>
        <taxon>Desulfosporosinus</taxon>
    </lineage>
</organism>
<dbReference type="GO" id="GO:0005737">
    <property type="term" value="C:cytoplasm"/>
    <property type="evidence" value="ECO:0007669"/>
    <property type="project" value="TreeGrafter"/>
</dbReference>
<protein>
    <submittedName>
        <fullName evidence="3">Amidohydrolase</fullName>
    </submittedName>
</protein>
<evidence type="ECO:0000313" key="4">
    <source>
        <dbReference type="Proteomes" id="UP000298460"/>
    </source>
</evidence>
<dbReference type="GO" id="GO:0019748">
    <property type="term" value="P:secondary metabolic process"/>
    <property type="evidence" value="ECO:0007669"/>
    <property type="project" value="TreeGrafter"/>
</dbReference>
<feature type="domain" description="Amidohydrolase-related" evidence="2">
    <location>
        <begin position="59"/>
        <end position="322"/>
    </location>
</feature>
<dbReference type="PANTHER" id="PTHR21240">
    <property type="entry name" value="2-AMINO-3-CARBOXYLMUCONATE-6-SEMIALDEHYDE DECARBOXYLASE"/>
    <property type="match status" value="1"/>
</dbReference>
<sequence>MPEHGCALFGFMQGVWSEMSNYLDILNYYTARREYKLVSPIQLSNTSTETAMNDIHKICDAHIHVFPYRLMEAILHWFVKQGWTMPYRQPIEELLKYLENIGVTSAFVLGYVHKRDMAVGINLWLKDLCTQYSWLHPFAALHQEDQAMESILGQALDEWNFPGVKIHTFVQKVAVNDERLWPMYRMLCARRKGLILHASGMPIESPYTRVENLREVLRSFPNLKVTIAHMGLPNDFSLAVKLAASYPNVYLDTAFIFGNPRFPVQEEWLKAIEAYPTKFIFGSDFPVMDYSPFNAIQALKELSLTGDVKTLLLWDNAMRFLDTEIS</sequence>
<dbReference type="EMBL" id="SPQQ01000006">
    <property type="protein sequence ID" value="TGE36810.1"/>
    <property type="molecule type" value="Genomic_DNA"/>
</dbReference>
<dbReference type="Proteomes" id="UP000298460">
    <property type="component" value="Unassembled WGS sequence"/>
</dbReference>
<evidence type="ECO:0000259" key="2">
    <source>
        <dbReference type="Pfam" id="PF04909"/>
    </source>
</evidence>
<reference evidence="3 4" key="1">
    <citation type="submission" date="2019-03" db="EMBL/GenBank/DDBJ databases">
        <title>Draft Genome Sequence of Desulfosporosinus fructosivorans Strain 63.6F, Isolated from Marine Sediment in the Baltic Sea.</title>
        <authorList>
            <person name="Hausmann B."/>
            <person name="Vandieken V."/>
            <person name="Pjevac P."/>
            <person name="Schreck K."/>
            <person name="Herbold C.W."/>
            <person name="Loy A."/>
        </authorList>
    </citation>
    <scope>NUCLEOTIDE SEQUENCE [LARGE SCALE GENOMIC DNA]</scope>
    <source>
        <strain evidence="3 4">63.6F</strain>
    </source>
</reference>